<name>A0A915J6X0_ROMCU</name>
<sequence length="179" mass="20367">MKGSSMSNSGFTEIPETDKIRRGEIVFNREQAKFNVSKDYGFLINEPTIRIKTLIEGWISKGFLGGSDAQNVLHCFNRTLGKKAKGSFFSEMSNPSFGTWNSYQFVTAKTADDRLSAAYAFLIFKDKDNRVSTTNPESDDLRNFVTYKNRKNFNKELASELAQFSTKYERCRSMIEPAS</sequence>
<accession>A0A915J6X0</accession>
<evidence type="ECO:0000313" key="2">
    <source>
        <dbReference type="WBParaSite" id="nRc.2.0.1.t22201-RA"/>
    </source>
</evidence>
<keyword evidence="1" id="KW-1185">Reference proteome</keyword>
<protein>
    <submittedName>
        <fullName evidence="2">Uncharacterized protein</fullName>
    </submittedName>
</protein>
<reference evidence="2" key="1">
    <citation type="submission" date="2022-11" db="UniProtKB">
        <authorList>
            <consortium name="WormBaseParasite"/>
        </authorList>
    </citation>
    <scope>IDENTIFICATION</scope>
</reference>
<dbReference type="Proteomes" id="UP000887565">
    <property type="component" value="Unplaced"/>
</dbReference>
<organism evidence="1 2">
    <name type="scientific">Romanomermis culicivorax</name>
    <name type="common">Nematode worm</name>
    <dbReference type="NCBI Taxonomy" id="13658"/>
    <lineage>
        <taxon>Eukaryota</taxon>
        <taxon>Metazoa</taxon>
        <taxon>Ecdysozoa</taxon>
        <taxon>Nematoda</taxon>
        <taxon>Enoplea</taxon>
        <taxon>Dorylaimia</taxon>
        <taxon>Mermithida</taxon>
        <taxon>Mermithoidea</taxon>
        <taxon>Mermithidae</taxon>
        <taxon>Romanomermis</taxon>
    </lineage>
</organism>
<dbReference type="WBParaSite" id="nRc.2.0.1.t22201-RA">
    <property type="protein sequence ID" value="nRc.2.0.1.t22201-RA"/>
    <property type="gene ID" value="nRc.2.0.1.g22201"/>
</dbReference>
<evidence type="ECO:0000313" key="1">
    <source>
        <dbReference type="Proteomes" id="UP000887565"/>
    </source>
</evidence>
<proteinExistence type="predicted"/>
<dbReference type="AlphaFoldDB" id="A0A915J6X0"/>